<dbReference type="SUPFAM" id="SSF56112">
    <property type="entry name" value="Protein kinase-like (PK-like)"/>
    <property type="match status" value="1"/>
</dbReference>
<feature type="domain" description="Protein kinase" evidence="6">
    <location>
        <begin position="74"/>
        <end position="393"/>
    </location>
</feature>
<evidence type="ECO:0000259" key="6">
    <source>
        <dbReference type="PROSITE" id="PS50011"/>
    </source>
</evidence>
<keyword evidence="4" id="KW-0067">ATP-binding</keyword>
<evidence type="ECO:0000313" key="8">
    <source>
        <dbReference type="Proteomes" id="UP001642540"/>
    </source>
</evidence>
<evidence type="ECO:0000256" key="1">
    <source>
        <dbReference type="ARBA" id="ARBA00022679"/>
    </source>
</evidence>
<evidence type="ECO:0000313" key="7">
    <source>
        <dbReference type="EMBL" id="CAL8070435.1"/>
    </source>
</evidence>
<comment type="caution">
    <text evidence="7">The sequence shown here is derived from an EMBL/GenBank/DDBJ whole genome shotgun (WGS) entry which is preliminary data.</text>
</comment>
<feature type="region of interest" description="Disordered" evidence="5">
    <location>
        <begin position="28"/>
        <end position="47"/>
    </location>
</feature>
<keyword evidence="8" id="KW-1185">Reference proteome</keyword>
<dbReference type="PROSITE" id="PS00108">
    <property type="entry name" value="PROTEIN_KINASE_ST"/>
    <property type="match status" value="1"/>
</dbReference>
<evidence type="ECO:0000256" key="5">
    <source>
        <dbReference type="SAM" id="MobiDB-lite"/>
    </source>
</evidence>
<organism evidence="7 8">
    <name type="scientific">Orchesella dallaii</name>
    <dbReference type="NCBI Taxonomy" id="48710"/>
    <lineage>
        <taxon>Eukaryota</taxon>
        <taxon>Metazoa</taxon>
        <taxon>Ecdysozoa</taxon>
        <taxon>Arthropoda</taxon>
        <taxon>Hexapoda</taxon>
        <taxon>Collembola</taxon>
        <taxon>Entomobryomorpha</taxon>
        <taxon>Entomobryoidea</taxon>
        <taxon>Orchesellidae</taxon>
        <taxon>Orchesellinae</taxon>
        <taxon>Orchesella</taxon>
    </lineage>
</organism>
<feature type="compositionally biased region" description="Polar residues" evidence="5">
    <location>
        <begin position="34"/>
        <end position="47"/>
    </location>
</feature>
<reference evidence="7 8" key="1">
    <citation type="submission" date="2024-08" db="EMBL/GenBank/DDBJ databases">
        <authorList>
            <person name="Cucini C."/>
            <person name="Frati F."/>
        </authorList>
    </citation>
    <scope>NUCLEOTIDE SEQUENCE [LARGE SCALE GENOMIC DNA]</scope>
</reference>
<dbReference type="EMBL" id="CAXLJM020000004">
    <property type="protein sequence ID" value="CAL8070435.1"/>
    <property type="molecule type" value="Genomic_DNA"/>
</dbReference>
<keyword evidence="1" id="KW-0808">Transferase</keyword>
<name>A0ABP1PS33_9HEXA</name>
<dbReference type="PANTHER" id="PTHR43289">
    <property type="entry name" value="MITOGEN-ACTIVATED PROTEIN KINASE KINASE KINASE 20-RELATED"/>
    <property type="match status" value="1"/>
</dbReference>
<dbReference type="Proteomes" id="UP001642540">
    <property type="component" value="Unassembled WGS sequence"/>
</dbReference>
<keyword evidence="3" id="KW-0418">Kinase</keyword>
<proteinExistence type="predicted"/>
<dbReference type="PANTHER" id="PTHR43289:SF14">
    <property type="entry name" value="LYMPHOKINE-ACTIVATED KILLER T-CELL-ORIGINATED PROTEIN KINASE"/>
    <property type="match status" value="1"/>
</dbReference>
<dbReference type="PROSITE" id="PS50011">
    <property type="entry name" value="PROTEIN_KINASE_DOM"/>
    <property type="match status" value="1"/>
</dbReference>
<feature type="region of interest" description="Disordered" evidence="5">
    <location>
        <begin position="1"/>
        <end position="21"/>
    </location>
</feature>
<dbReference type="SMART" id="SM00220">
    <property type="entry name" value="S_TKc"/>
    <property type="match status" value="1"/>
</dbReference>
<dbReference type="InterPro" id="IPR000719">
    <property type="entry name" value="Prot_kinase_dom"/>
</dbReference>
<protein>
    <recommendedName>
        <fullName evidence="6">Protein kinase domain-containing protein</fullName>
    </recommendedName>
</protein>
<dbReference type="InterPro" id="IPR011009">
    <property type="entry name" value="Kinase-like_dom_sf"/>
</dbReference>
<dbReference type="Gene3D" id="1.10.510.10">
    <property type="entry name" value="Transferase(Phosphotransferase) domain 1"/>
    <property type="match status" value="1"/>
</dbReference>
<accession>A0ABP1PS33</accession>
<evidence type="ECO:0000256" key="3">
    <source>
        <dbReference type="ARBA" id="ARBA00022777"/>
    </source>
</evidence>
<dbReference type="Pfam" id="PF00069">
    <property type="entry name" value="Pkinase"/>
    <property type="match status" value="1"/>
</dbReference>
<evidence type="ECO:0000256" key="4">
    <source>
        <dbReference type="ARBA" id="ARBA00022840"/>
    </source>
</evidence>
<gene>
    <name evidence="7" type="ORF">ODALV1_LOCUS1237</name>
</gene>
<keyword evidence="2" id="KW-0547">Nucleotide-binding</keyword>
<sequence>MSSNCLDSKSPSSSDALSSSPSCLLTPTSFSSSNDGQGSASLCTPKQNPIRHRALENLMRDRVSKSPQLQIPASPVMARLGYGTGVGVFLLERSPRPNGDISSPWAIKKTMRMQEDDEIITARLEYEAETLKKLCHPNIIGYRAFGKTTSPDAAFLALEKASKSLSDLIEDRVEEVMMIEKCDEEAPFPASKIEKVAIDVAKALAYLHDEVKMVHGDVKSANVLVFGDFETIKICDFGVARKLNQKGEVEGNYVGTEIWNAMEVITVKRGGEKKFPITHKADMYPFGLTVFEMISLKPPHLSSAEDSYLETSQTDNSTAGDDSVVEVEPSFDEEAYELALSRYIGTRPLLPDIDFDSSYNHILGVFYCCTDEDPTKRPDAKDVVAALEIDAQK</sequence>
<dbReference type="InterPro" id="IPR008271">
    <property type="entry name" value="Ser/Thr_kinase_AS"/>
</dbReference>
<evidence type="ECO:0000256" key="2">
    <source>
        <dbReference type="ARBA" id="ARBA00022741"/>
    </source>
</evidence>